<proteinExistence type="predicted"/>
<dbReference type="EMBL" id="PGTK01000003">
    <property type="protein sequence ID" value="PJF31530.1"/>
    <property type="molecule type" value="Genomic_DNA"/>
</dbReference>
<dbReference type="Proteomes" id="UP000228921">
    <property type="component" value="Unassembled WGS sequence"/>
</dbReference>
<protein>
    <submittedName>
        <fullName evidence="2">Uncharacterized protein</fullName>
    </submittedName>
</protein>
<dbReference type="AlphaFoldDB" id="A0A2M8P1V4"/>
<gene>
    <name evidence="2" type="ORF">CUN51_04160</name>
</gene>
<evidence type="ECO:0000256" key="1">
    <source>
        <dbReference type="SAM" id="Coils"/>
    </source>
</evidence>
<evidence type="ECO:0000313" key="3">
    <source>
        <dbReference type="Proteomes" id="UP000228921"/>
    </source>
</evidence>
<keyword evidence="1" id="KW-0175">Coiled coil</keyword>
<name>A0A2M8P1V4_9CHLR</name>
<evidence type="ECO:0000313" key="2">
    <source>
        <dbReference type="EMBL" id="PJF31530.1"/>
    </source>
</evidence>
<accession>A0A2M8P1V4</accession>
<reference evidence="2 3" key="1">
    <citation type="submission" date="2017-11" db="EMBL/GenBank/DDBJ databases">
        <title>Evolution of Phototrophy in the Chloroflexi Phylum Driven by Horizontal Gene Transfer.</title>
        <authorList>
            <person name="Ward L.M."/>
            <person name="Hemp J."/>
            <person name="Shih P.M."/>
            <person name="Mcglynn S.E."/>
            <person name="Fischer W."/>
        </authorList>
    </citation>
    <scope>NUCLEOTIDE SEQUENCE [LARGE SCALE GENOMIC DNA]</scope>
    <source>
        <strain evidence="2">CP2_2F</strain>
    </source>
</reference>
<feature type="coiled-coil region" evidence="1">
    <location>
        <begin position="35"/>
        <end position="69"/>
    </location>
</feature>
<organism evidence="2 3">
    <name type="scientific">Candidatus Thermofonsia Clade 1 bacterium</name>
    <dbReference type="NCBI Taxonomy" id="2364210"/>
    <lineage>
        <taxon>Bacteria</taxon>
        <taxon>Bacillati</taxon>
        <taxon>Chloroflexota</taxon>
        <taxon>Candidatus Thermofontia</taxon>
        <taxon>Candidatus Thermofonsia Clade 1</taxon>
    </lineage>
</organism>
<sequence length="78" mass="9179">MNVESAMARYQEIYQSLYKRAPSELRDLGGEWVLVNGARMTVEELKQLTEQLHRELQQEQARKRNLVKRLLNWFGGSS</sequence>
<comment type="caution">
    <text evidence="2">The sequence shown here is derived from an EMBL/GenBank/DDBJ whole genome shotgun (WGS) entry which is preliminary data.</text>
</comment>